<gene>
    <name evidence="2" type="ORF">AVDCRST_MAG35-563</name>
</gene>
<dbReference type="Gene3D" id="1.20.120.450">
    <property type="entry name" value="dinb family like domain"/>
    <property type="match status" value="1"/>
</dbReference>
<protein>
    <recommendedName>
        <fullName evidence="1">Mycothiol-dependent maleylpyruvate isomerase metal-binding domain-containing protein</fullName>
    </recommendedName>
</protein>
<dbReference type="AlphaFoldDB" id="A0A6J4NT12"/>
<proteinExistence type="predicted"/>
<sequence>MHEDVDRMDAPFTTAGAIALELLASPAVADAWSSASALPAMSVGALACHLGRQAVRAADLLPVATDLAPLGSADAHYHRAAWVTSTSPDDPVNDRSADDADAALGHGALLERTADALARVQTLLTTGAARPVVGLPWQGWALHRDDFLLTRLLEVVVHSDDLAVSTGVPTPAFPPEVFGPVRDLLGRLAEHRHGQSALVGALARRERARVVSAF</sequence>
<name>A0A6J4NT12_9ACTN</name>
<evidence type="ECO:0000313" key="2">
    <source>
        <dbReference type="EMBL" id="CAA9394365.1"/>
    </source>
</evidence>
<dbReference type="InterPro" id="IPR024344">
    <property type="entry name" value="MDMPI_metal-binding"/>
</dbReference>
<dbReference type="Pfam" id="PF11716">
    <property type="entry name" value="MDMPI_N"/>
    <property type="match status" value="1"/>
</dbReference>
<organism evidence="2">
    <name type="scientific">uncultured Quadrisphaera sp</name>
    <dbReference type="NCBI Taxonomy" id="904978"/>
    <lineage>
        <taxon>Bacteria</taxon>
        <taxon>Bacillati</taxon>
        <taxon>Actinomycetota</taxon>
        <taxon>Actinomycetes</taxon>
        <taxon>Kineosporiales</taxon>
        <taxon>Kineosporiaceae</taxon>
        <taxon>Quadrisphaera</taxon>
        <taxon>environmental samples</taxon>
    </lineage>
</organism>
<evidence type="ECO:0000259" key="1">
    <source>
        <dbReference type="Pfam" id="PF11716"/>
    </source>
</evidence>
<reference evidence="2" key="1">
    <citation type="submission" date="2020-02" db="EMBL/GenBank/DDBJ databases">
        <authorList>
            <person name="Meier V. D."/>
        </authorList>
    </citation>
    <scope>NUCLEOTIDE SEQUENCE</scope>
    <source>
        <strain evidence="2">AVDCRST_MAG35</strain>
    </source>
</reference>
<dbReference type="SUPFAM" id="SSF109854">
    <property type="entry name" value="DinB/YfiT-like putative metalloenzymes"/>
    <property type="match status" value="1"/>
</dbReference>
<dbReference type="EMBL" id="CADCUY010000118">
    <property type="protein sequence ID" value="CAA9394365.1"/>
    <property type="molecule type" value="Genomic_DNA"/>
</dbReference>
<dbReference type="GO" id="GO:0046872">
    <property type="term" value="F:metal ion binding"/>
    <property type="evidence" value="ECO:0007669"/>
    <property type="project" value="InterPro"/>
</dbReference>
<dbReference type="InterPro" id="IPR034660">
    <property type="entry name" value="DinB/YfiT-like"/>
</dbReference>
<accession>A0A6J4NT12</accession>
<feature type="domain" description="Mycothiol-dependent maleylpyruvate isomerase metal-binding" evidence="1">
    <location>
        <begin position="19"/>
        <end position="163"/>
    </location>
</feature>